<dbReference type="Proteomes" id="UP000076798">
    <property type="component" value="Unassembled WGS sequence"/>
</dbReference>
<protein>
    <recommendedName>
        <fullName evidence="11">Isoleucine--tRNA ligase, mitochondrial</fullName>
        <ecNumber evidence="3">6.1.1.5</ecNumber>
    </recommendedName>
    <alternativeName>
        <fullName evidence="9">Isoleucyl-tRNA synthetase</fullName>
    </alternativeName>
</protein>
<dbReference type="PANTHER" id="PTHR42765:SF1">
    <property type="entry name" value="ISOLEUCINE--TRNA LIGASE, MITOCHONDRIAL"/>
    <property type="match status" value="1"/>
</dbReference>
<dbReference type="Gene3D" id="3.90.740.10">
    <property type="entry name" value="Valyl/Leucyl/Isoleucyl-tRNA synthetase, editing domain"/>
    <property type="match status" value="1"/>
</dbReference>
<dbReference type="NCBIfam" id="TIGR00392">
    <property type="entry name" value="ileS"/>
    <property type="match status" value="1"/>
</dbReference>
<keyword evidence="16" id="KW-1185">Reference proteome</keyword>
<dbReference type="InterPro" id="IPR009008">
    <property type="entry name" value="Val/Leu/Ile-tRNA-synth_edit"/>
</dbReference>
<evidence type="ECO:0000313" key="16">
    <source>
        <dbReference type="Proteomes" id="UP000076798"/>
    </source>
</evidence>
<dbReference type="GO" id="GO:0002161">
    <property type="term" value="F:aminoacyl-tRNA deacylase activity"/>
    <property type="evidence" value="ECO:0007669"/>
    <property type="project" value="InterPro"/>
</dbReference>
<keyword evidence="5 12" id="KW-0547">Nucleotide-binding</keyword>
<dbReference type="Pfam" id="PF08264">
    <property type="entry name" value="Anticodon_1"/>
    <property type="match status" value="1"/>
</dbReference>
<feature type="domain" description="Aminoacyl-tRNA synthetase class Ia" evidence="13">
    <location>
        <begin position="64"/>
        <end position="710"/>
    </location>
</feature>
<reference evidence="15 16" key="1">
    <citation type="journal article" date="2016" name="Mol. Biol. Evol.">
        <title>Comparative Genomics of Early-Diverging Mushroom-Forming Fungi Provides Insights into the Origins of Lignocellulose Decay Capabilities.</title>
        <authorList>
            <person name="Nagy L.G."/>
            <person name="Riley R."/>
            <person name="Tritt A."/>
            <person name="Adam C."/>
            <person name="Daum C."/>
            <person name="Floudas D."/>
            <person name="Sun H."/>
            <person name="Yadav J.S."/>
            <person name="Pangilinan J."/>
            <person name="Larsson K.H."/>
            <person name="Matsuura K."/>
            <person name="Barry K."/>
            <person name="Labutti K."/>
            <person name="Kuo R."/>
            <person name="Ohm R.A."/>
            <person name="Bhattacharya S.S."/>
            <person name="Shirouzu T."/>
            <person name="Yoshinaga Y."/>
            <person name="Martin F.M."/>
            <person name="Grigoriev I.V."/>
            <person name="Hibbett D.S."/>
        </authorList>
    </citation>
    <scope>NUCLEOTIDE SEQUENCE [LARGE SCALE GENOMIC DNA]</scope>
    <source>
        <strain evidence="15 16">HHB10207 ss-3</strain>
    </source>
</reference>
<evidence type="ECO:0000256" key="10">
    <source>
        <dbReference type="ARBA" id="ARBA00048359"/>
    </source>
</evidence>
<accession>A0A166GES4</accession>
<evidence type="ECO:0000256" key="11">
    <source>
        <dbReference type="ARBA" id="ARBA00068280"/>
    </source>
</evidence>
<keyword evidence="7 12" id="KW-0648">Protein biosynthesis</keyword>
<evidence type="ECO:0000256" key="8">
    <source>
        <dbReference type="ARBA" id="ARBA00023146"/>
    </source>
</evidence>
<evidence type="ECO:0000256" key="2">
    <source>
        <dbReference type="ARBA" id="ARBA00005594"/>
    </source>
</evidence>
<dbReference type="FunFam" id="3.40.50.620:FF:000111">
    <property type="entry name" value="Mitochondrial isoleucyl-tRNA synthetase"/>
    <property type="match status" value="1"/>
</dbReference>
<name>A0A166GES4_9AGAM</name>
<dbReference type="InterPro" id="IPR023585">
    <property type="entry name" value="Ile-tRNA-ligase_type1"/>
</dbReference>
<evidence type="ECO:0000256" key="1">
    <source>
        <dbReference type="ARBA" id="ARBA00004173"/>
    </source>
</evidence>
<dbReference type="GO" id="GO:0006428">
    <property type="term" value="P:isoleucyl-tRNA aminoacylation"/>
    <property type="evidence" value="ECO:0007669"/>
    <property type="project" value="InterPro"/>
</dbReference>
<evidence type="ECO:0000256" key="12">
    <source>
        <dbReference type="RuleBase" id="RU363035"/>
    </source>
</evidence>
<dbReference type="GO" id="GO:0032543">
    <property type="term" value="P:mitochondrial translation"/>
    <property type="evidence" value="ECO:0007669"/>
    <property type="project" value="TreeGrafter"/>
</dbReference>
<organism evidence="15 16">
    <name type="scientific">Sistotremastrum suecicum HHB10207 ss-3</name>
    <dbReference type="NCBI Taxonomy" id="1314776"/>
    <lineage>
        <taxon>Eukaryota</taxon>
        <taxon>Fungi</taxon>
        <taxon>Dikarya</taxon>
        <taxon>Basidiomycota</taxon>
        <taxon>Agaricomycotina</taxon>
        <taxon>Agaricomycetes</taxon>
        <taxon>Sistotremastrales</taxon>
        <taxon>Sistotremastraceae</taxon>
        <taxon>Sistotremastrum</taxon>
    </lineage>
</organism>
<dbReference type="CDD" id="cd07960">
    <property type="entry name" value="Anticodon_Ia_Ile_BEm"/>
    <property type="match status" value="1"/>
</dbReference>
<dbReference type="EMBL" id="KV428020">
    <property type="protein sequence ID" value="KZT41613.1"/>
    <property type="molecule type" value="Genomic_DNA"/>
</dbReference>
<dbReference type="InterPro" id="IPR013155">
    <property type="entry name" value="M/V/L/I-tRNA-synth_anticd-bd"/>
</dbReference>
<dbReference type="GO" id="GO:0004822">
    <property type="term" value="F:isoleucine-tRNA ligase activity"/>
    <property type="evidence" value="ECO:0007669"/>
    <property type="project" value="UniProtKB-EC"/>
</dbReference>
<evidence type="ECO:0000256" key="7">
    <source>
        <dbReference type="ARBA" id="ARBA00022917"/>
    </source>
</evidence>
<dbReference type="Gene3D" id="3.40.50.620">
    <property type="entry name" value="HUPs"/>
    <property type="match status" value="2"/>
</dbReference>
<evidence type="ECO:0000259" key="14">
    <source>
        <dbReference type="Pfam" id="PF08264"/>
    </source>
</evidence>
<dbReference type="InterPro" id="IPR009080">
    <property type="entry name" value="tRNAsynth_Ia_anticodon-bd"/>
</dbReference>
<dbReference type="InterPro" id="IPR014729">
    <property type="entry name" value="Rossmann-like_a/b/a_fold"/>
</dbReference>
<dbReference type="SUPFAM" id="SSF47323">
    <property type="entry name" value="Anticodon-binding domain of a subclass of class I aminoacyl-tRNA synthetases"/>
    <property type="match status" value="1"/>
</dbReference>
<dbReference type="PROSITE" id="PS00178">
    <property type="entry name" value="AA_TRNA_LIGASE_I"/>
    <property type="match status" value="1"/>
</dbReference>
<feature type="domain" description="Methionyl/Valyl/Leucyl/Isoleucyl-tRNA synthetase anticodon-binding" evidence="14">
    <location>
        <begin position="756"/>
        <end position="913"/>
    </location>
</feature>
<dbReference type="PRINTS" id="PR00984">
    <property type="entry name" value="TRNASYNTHILE"/>
</dbReference>
<sequence length="1028" mass="116039">MLATLGSKKTCLPPRCIWRSFFSASCRRTDADKAYSKTLLLPKTTFPLRTEGDNREAPYRQKTSDDLYRWQSKNLKKQPFIFHDGPPYANGSIHIGHALNKILKDIINRYNVLQGRPVHYMPGWDCHGLPIEMKALQELKATHKTVSPVEIRSAARKVANREIERQRNEFRQLGIMADWSDEGTYRTLDHQYEIRQLGVFKKMVEKGLIYRRYRPVHWSPSSESALAEAELSYKENHKSRSVYVAFQVPLESLGPSLSRHMSNSSKRSLELLLWTTTPWTLPANMSILVNPEMTYSLVASGERCFIIAKDRLEALKAFLNISEILCEIQGSNLLGQRYTPLFGHLSAKSGHAFKISAASFVTSLTGTGLVHSAPGHGFDDYLAFVQTGRHLHEQIISPVQGNGTYLPEIATLVPGEDGQRLIGKSVLGEGNDLIISVLGKEGRLLAEEIITHKYPYDWKTKEPIIVRATQQWFANIDSIKDDAHDALASVSFYPANGHTRLESYVQERSEWCISRQRSWGLPIPILYETGSNDPVMSSESLNHIISILSEKGVSYWWDGEVENFLHASLRDNGKTYRKGTDTLDVWFDSGTSWTLLKDPALNTQGKRDTDALSNVVLEGSDQHRGWFQSLLLTAVGASPPGRYQRPYDAVITHGFVLDEEGKKMSKSVGNVISPLEVIHGGPDKKREPAYGADVLRLWAASVEYWHDVNVGHTALAHVAESLRKIRNSCRFILGNLASTAQVQDVPADDVQLSLADRYVMHQLYLLERTALESYALYNFPRVVNSLSHFANITLSSFYFDIMKDSLYADAINSAQRRATVFVLRQVLSTMTHVLAPILPHLAEEIHESRNVHSPSDLSFFSQEWKPMDYRWNDDIAQRDMQGLLEIRGEVLALLETARRDKRIKSSLEAEVHIIIPDTMQDDLSITLRRNGPFSFFFMFILCSDFLSIAESLLKTLFIVSDAVVHTGGLVDQHSAWSYSQATQMKDSSGAALECHIRPAKGLKCPRCWTYTRASDEDLCQRCDSVINS</sequence>
<dbReference type="Pfam" id="PF00133">
    <property type="entry name" value="tRNA-synt_1"/>
    <property type="match status" value="1"/>
</dbReference>
<keyword evidence="8 12" id="KW-0030">Aminoacyl-tRNA synthetase</keyword>
<dbReference type="SUPFAM" id="SSF50677">
    <property type="entry name" value="ValRS/IleRS/LeuRS editing domain"/>
    <property type="match status" value="1"/>
</dbReference>
<evidence type="ECO:0000256" key="3">
    <source>
        <dbReference type="ARBA" id="ARBA00013165"/>
    </source>
</evidence>
<dbReference type="OrthoDB" id="10264412at2759"/>
<dbReference type="SUPFAM" id="SSF52374">
    <property type="entry name" value="Nucleotidylyl transferase"/>
    <property type="match status" value="1"/>
</dbReference>
<keyword evidence="6 12" id="KW-0067">ATP-binding</keyword>
<keyword evidence="4 12" id="KW-0436">Ligase</keyword>
<comment type="catalytic activity">
    <reaction evidence="10">
        <text>tRNA(Ile) + L-isoleucine + ATP = L-isoleucyl-tRNA(Ile) + AMP + diphosphate</text>
        <dbReference type="Rhea" id="RHEA:11060"/>
        <dbReference type="Rhea" id="RHEA-COMP:9666"/>
        <dbReference type="Rhea" id="RHEA-COMP:9695"/>
        <dbReference type="ChEBI" id="CHEBI:30616"/>
        <dbReference type="ChEBI" id="CHEBI:33019"/>
        <dbReference type="ChEBI" id="CHEBI:58045"/>
        <dbReference type="ChEBI" id="CHEBI:78442"/>
        <dbReference type="ChEBI" id="CHEBI:78528"/>
        <dbReference type="ChEBI" id="CHEBI:456215"/>
        <dbReference type="EC" id="6.1.1.5"/>
    </reaction>
</comment>
<evidence type="ECO:0000256" key="6">
    <source>
        <dbReference type="ARBA" id="ARBA00022840"/>
    </source>
</evidence>
<dbReference type="AlphaFoldDB" id="A0A166GES4"/>
<evidence type="ECO:0000256" key="9">
    <source>
        <dbReference type="ARBA" id="ARBA00032665"/>
    </source>
</evidence>
<dbReference type="InterPro" id="IPR001412">
    <property type="entry name" value="aa-tRNA-synth_I_CS"/>
</dbReference>
<dbReference type="InterPro" id="IPR050081">
    <property type="entry name" value="Ile-tRNA_ligase"/>
</dbReference>
<dbReference type="InterPro" id="IPR002300">
    <property type="entry name" value="aa-tRNA-synth_Ia"/>
</dbReference>
<proteinExistence type="inferred from homology"/>
<dbReference type="HAMAP" id="MF_02002">
    <property type="entry name" value="Ile_tRNA_synth_type1"/>
    <property type="match status" value="1"/>
</dbReference>
<comment type="subcellular location">
    <subcellularLocation>
        <location evidence="1">Mitochondrion</location>
    </subcellularLocation>
</comment>
<dbReference type="EC" id="6.1.1.5" evidence="3"/>
<evidence type="ECO:0000313" key="15">
    <source>
        <dbReference type="EMBL" id="KZT41613.1"/>
    </source>
</evidence>
<evidence type="ECO:0000256" key="4">
    <source>
        <dbReference type="ARBA" id="ARBA00022598"/>
    </source>
</evidence>
<evidence type="ECO:0000256" key="5">
    <source>
        <dbReference type="ARBA" id="ARBA00022741"/>
    </source>
</evidence>
<dbReference type="PANTHER" id="PTHR42765">
    <property type="entry name" value="SOLEUCYL-TRNA SYNTHETASE"/>
    <property type="match status" value="1"/>
</dbReference>
<dbReference type="Gene3D" id="1.10.730.20">
    <property type="match status" value="1"/>
</dbReference>
<dbReference type="GO" id="GO:0005524">
    <property type="term" value="F:ATP binding"/>
    <property type="evidence" value="ECO:0007669"/>
    <property type="project" value="UniProtKB-KW"/>
</dbReference>
<dbReference type="GO" id="GO:0000049">
    <property type="term" value="F:tRNA binding"/>
    <property type="evidence" value="ECO:0007669"/>
    <property type="project" value="InterPro"/>
</dbReference>
<comment type="similarity">
    <text evidence="2 12">Belongs to the class-I aminoacyl-tRNA synthetase family.</text>
</comment>
<evidence type="ECO:0000259" key="13">
    <source>
        <dbReference type="Pfam" id="PF00133"/>
    </source>
</evidence>
<dbReference type="GO" id="GO:0005739">
    <property type="term" value="C:mitochondrion"/>
    <property type="evidence" value="ECO:0007669"/>
    <property type="project" value="UniProtKB-SubCell"/>
</dbReference>
<dbReference type="InterPro" id="IPR002301">
    <property type="entry name" value="Ile-tRNA-ligase"/>
</dbReference>
<dbReference type="Gene3D" id="1.10.10.830">
    <property type="entry name" value="Ile-tRNA synthetase CP2 domain-like"/>
    <property type="match status" value="1"/>
</dbReference>
<dbReference type="STRING" id="1314776.A0A166GES4"/>
<dbReference type="InterPro" id="IPR033708">
    <property type="entry name" value="Anticodon_Ile_BEm"/>
</dbReference>
<gene>
    <name evidence="15" type="ORF">SISSUDRAFT_981590</name>
</gene>